<dbReference type="InterPro" id="IPR045886">
    <property type="entry name" value="ThiF/MoeB/HesA"/>
</dbReference>
<evidence type="ECO:0000256" key="3">
    <source>
        <dbReference type="ARBA" id="ARBA00022741"/>
    </source>
</evidence>
<dbReference type="SUPFAM" id="SSF69572">
    <property type="entry name" value="Activating enzymes of the ubiquitin-like proteins"/>
    <property type="match status" value="1"/>
</dbReference>
<keyword evidence="2 15" id="KW-0808">Transferase</keyword>
<evidence type="ECO:0000256" key="9">
    <source>
        <dbReference type="ARBA" id="ARBA00073635"/>
    </source>
</evidence>
<evidence type="ECO:0000256" key="10">
    <source>
        <dbReference type="ARBA" id="ARBA00075110"/>
    </source>
</evidence>
<name>A0A0M6XS05_9RHOB</name>
<evidence type="ECO:0000256" key="2">
    <source>
        <dbReference type="ARBA" id="ARBA00022679"/>
    </source>
</evidence>
<proteinExistence type="inferred from homology"/>
<dbReference type="PANTHER" id="PTHR10953">
    <property type="entry name" value="UBIQUITIN-ACTIVATING ENZYME E1"/>
    <property type="match status" value="1"/>
</dbReference>
<evidence type="ECO:0000256" key="4">
    <source>
        <dbReference type="ARBA" id="ARBA00022840"/>
    </source>
</evidence>
<dbReference type="GO" id="GO:0008146">
    <property type="term" value="F:sulfotransferase activity"/>
    <property type="evidence" value="ECO:0007669"/>
    <property type="project" value="TreeGrafter"/>
</dbReference>
<dbReference type="EC" id="2.7.7.80" evidence="8"/>
<evidence type="ECO:0000256" key="12">
    <source>
        <dbReference type="ARBA" id="ARBA00078531"/>
    </source>
</evidence>
<keyword evidence="3" id="KW-0547">Nucleotide-binding</keyword>
<evidence type="ECO:0000256" key="1">
    <source>
        <dbReference type="ARBA" id="ARBA00009919"/>
    </source>
</evidence>
<feature type="transmembrane region" description="Helical" evidence="13">
    <location>
        <begin position="26"/>
        <end position="46"/>
    </location>
</feature>
<comment type="similarity">
    <text evidence="1">Belongs to the HesA/MoeB/ThiF family.</text>
</comment>
<comment type="function">
    <text evidence="6">Catalyzes the adenylation by ATP of the carboxyl group of the C-terminal glycine of sulfur carrier protein MoaD.</text>
</comment>
<dbReference type="PANTHER" id="PTHR10953:SF102">
    <property type="entry name" value="ADENYLYLTRANSFERASE AND SULFURTRANSFERASE MOCS3"/>
    <property type="match status" value="1"/>
</dbReference>
<organism evidence="15 16">
    <name type="scientific">Jannaschia rubra</name>
    <dbReference type="NCBI Taxonomy" id="282197"/>
    <lineage>
        <taxon>Bacteria</taxon>
        <taxon>Pseudomonadati</taxon>
        <taxon>Pseudomonadota</taxon>
        <taxon>Alphaproteobacteria</taxon>
        <taxon>Rhodobacterales</taxon>
        <taxon>Roseobacteraceae</taxon>
        <taxon>Jannaschia</taxon>
    </lineage>
</organism>
<feature type="transmembrane region" description="Helical" evidence="13">
    <location>
        <begin position="131"/>
        <end position="158"/>
    </location>
</feature>
<comment type="subunit">
    <text evidence="7">Homodimer. Forms a stable heterotetrameric complex of 2 MoeB and 2 MoaD during adenylation of MoaD.</text>
</comment>
<keyword evidence="4" id="KW-0067">ATP-binding</keyword>
<dbReference type="CDD" id="cd00757">
    <property type="entry name" value="ThiF_MoeB_HesA_family"/>
    <property type="match status" value="1"/>
</dbReference>
<protein>
    <recommendedName>
        <fullName evidence="9">Molybdopterin-synthase adenylyltransferase</fullName>
        <ecNumber evidence="8">2.7.7.80</ecNumber>
    </recommendedName>
    <alternativeName>
        <fullName evidence="12">MoaD protein adenylase</fullName>
    </alternativeName>
    <alternativeName>
        <fullName evidence="10">Molybdopterin-converting factor subunit 1 adenylase</fullName>
    </alternativeName>
    <alternativeName>
        <fullName evidence="11">Sulfur carrier protein MoaD adenylyltransferase</fullName>
    </alternativeName>
</protein>
<dbReference type="FunFam" id="3.40.50.720:FF:000033">
    <property type="entry name" value="Adenylyltransferase and sulfurtransferase MOCS3"/>
    <property type="match status" value="1"/>
</dbReference>
<dbReference type="AlphaFoldDB" id="A0A0M6XS05"/>
<dbReference type="InterPro" id="IPR000594">
    <property type="entry name" value="ThiF_NAD_FAD-bd"/>
</dbReference>
<evidence type="ECO:0000256" key="6">
    <source>
        <dbReference type="ARBA" id="ARBA00055169"/>
    </source>
</evidence>
<evidence type="ECO:0000256" key="7">
    <source>
        <dbReference type="ARBA" id="ARBA00063809"/>
    </source>
</evidence>
<evidence type="ECO:0000313" key="16">
    <source>
        <dbReference type="Proteomes" id="UP000048908"/>
    </source>
</evidence>
<comment type="catalytic activity">
    <reaction evidence="5">
        <text>[molybdopterin-synthase sulfur-carrier protein]-C-terminal Gly-Gly + ATP + H(+) = [molybdopterin-synthase sulfur-carrier protein]-C-terminal Gly-Gly-AMP + diphosphate</text>
        <dbReference type="Rhea" id="RHEA:43616"/>
        <dbReference type="Rhea" id="RHEA-COMP:12159"/>
        <dbReference type="Rhea" id="RHEA-COMP:12202"/>
        <dbReference type="ChEBI" id="CHEBI:15378"/>
        <dbReference type="ChEBI" id="CHEBI:30616"/>
        <dbReference type="ChEBI" id="CHEBI:33019"/>
        <dbReference type="ChEBI" id="CHEBI:90618"/>
        <dbReference type="ChEBI" id="CHEBI:90778"/>
        <dbReference type="EC" id="2.7.7.80"/>
    </reaction>
</comment>
<keyword evidence="13" id="KW-0472">Membrane</keyword>
<dbReference type="RefSeq" id="WP_055682830.1">
    <property type="nucleotide sequence ID" value="NZ_CXPG01000020.1"/>
</dbReference>
<dbReference type="Gene3D" id="3.40.50.720">
    <property type="entry name" value="NAD(P)-binding Rossmann-like Domain"/>
    <property type="match status" value="1"/>
</dbReference>
<keyword evidence="16" id="KW-1185">Reference proteome</keyword>
<evidence type="ECO:0000259" key="14">
    <source>
        <dbReference type="Pfam" id="PF00899"/>
    </source>
</evidence>
<feature type="domain" description="THIF-type NAD/FAD binding fold" evidence="14">
    <location>
        <begin position="109"/>
        <end position="345"/>
    </location>
</feature>
<dbReference type="Proteomes" id="UP000048908">
    <property type="component" value="Unassembled WGS sequence"/>
</dbReference>
<evidence type="ECO:0000256" key="11">
    <source>
        <dbReference type="ARBA" id="ARBA00075328"/>
    </source>
</evidence>
<keyword evidence="13" id="KW-1133">Transmembrane helix</keyword>
<feature type="transmembrane region" description="Helical" evidence="13">
    <location>
        <begin position="58"/>
        <end position="76"/>
    </location>
</feature>
<gene>
    <name evidence="15" type="primary">moeZ_2</name>
    <name evidence="15" type="ORF">JAN5088_02199</name>
</gene>
<evidence type="ECO:0000256" key="5">
    <source>
        <dbReference type="ARBA" id="ARBA00052218"/>
    </source>
</evidence>
<dbReference type="Pfam" id="PF00899">
    <property type="entry name" value="ThiF"/>
    <property type="match status" value="1"/>
</dbReference>
<dbReference type="InterPro" id="IPR035985">
    <property type="entry name" value="Ubiquitin-activating_enz"/>
</dbReference>
<dbReference type="NCBIfam" id="NF004281">
    <property type="entry name" value="PRK05690.1"/>
    <property type="match status" value="1"/>
</dbReference>
<dbReference type="GO" id="GO:0008641">
    <property type="term" value="F:ubiquitin-like modifier activating enzyme activity"/>
    <property type="evidence" value="ECO:0007669"/>
    <property type="project" value="InterPro"/>
</dbReference>
<evidence type="ECO:0000256" key="8">
    <source>
        <dbReference type="ARBA" id="ARBA00066884"/>
    </source>
</evidence>
<reference evidence="15 16" key="1">
    <citation type="submission" date="2015-07" db="EMBL/GenBank/DDBJ databases">
        <authorList>
            <person name="Noorani M."/>
        </authorList>
    </citation>
    <scope>NUCLEOTIDE SEQUENCE [LARGE SCALE GENOMIC DNA]</scope>
    <source>
        <strain evidence="15 16">CECT 5088</strain>
    </source>
</reference>
<accession>A0A0M6XS05</accession>
<dbReference type="GO" id="GO:0004792">
    <property type="term" value="F:thiosulfate-cyanide sulfurtransferase activity"/>
    <property type="evidence" value="ECO:0007669"/>
    <property type="project" value="TreeGrafter"/>
</dbReference>
<dbReference type="GO" id="GO:0005829">
    <property type="term" value="C:cytosol"/>
    <property type="evidence" value="ECO:0007669"/>
    <property type="project" value="TreeGrafter"/>
</dbReference>
<dbReference type="EMBL" id="CXPG01000020">
    <property type="protein sequence ID" value="CTQ33417.1"/>
    <property type="molecule type" value="Genomic_DNA"/>
</dbReference>
<dbReference type="GO" id="GO:0061605">
    <property type="term" value="F:molybdopterin-synthase adenylyltransferase activity"/>
    <property type="evidence" value="ECO:0007669"/>
    <property type="project" value="UniProtKB-EC"/>
</dbReference>
<keyword evidence="13" id="KW-0812">Transmembrane</keyword>
<evidence type="ECO:0000256" key="13">
    <source>
        <dbReference type="SAM" id="Phobius"/>
    </source>
</evidence>
<sequence length="349" mass="36719">MILVLILAAGIWGLGIWLKAPIQARLLMLALLYVAVLFALIALPAGHPLRESLGGGPGEWLVLGGLVALVLAYREGLLRVRDRARRVEAERKADTAPAGPFSQVELERYARHIVLREVGGAGQKRLKDAKVLVIGAGGLGSPVLLYLAAAGVGTLGVIDDDTVSLSNLQRQIVHTDARGDRPKVFSAEAAVHDLNPHVAFRPYNRRLTPKIAPELFGDYDLIVDGSDSFSTRAMVNAAAVATGKPLIAGAITQWEGQVTIYDPAGGAPCMACLFPEAPAEGLAPSCAEAGVIGALPGIVGSIMALEAIKEITGAGTVLRGTMLLWDGLDADARRVRVARRPDCPVCSDV</sequence>
<evidence type="ECO:0000313" key="15">
    <source>
        <dbReference type="EMBL" id="CTQ33417.1"/>
    </source>
</evidence>
<dbReference type="STRING" id="282197.SAMN04488517_102245"/>
<keyword evidence="15" id="KW-0548">Nucleotidyltransferase</keyword>
<dbReference type="GO" id="GO:0005524">
    <property type="term" value="F:ATP binding"/>
    <property type="evidence" value="ECO:0007669"/>
    <property type="project" value="UniProtKB-KW"/>
</dbReference>
<dbReference type="OrthoDB" id="9804286at2"/>